<feature type="modified residue" description="4-aspartylphosphate" evidence="5">
    <location>
        <position position="671"/>
    </location>
</feature>
<comment type="caution">
    <text evidence="11">The sequence shown here is derived from an EMBL/GenBank/DDBJ whole genome shotgun (WGS) entry which is preliminary data.</text>
</comment>
<dbReference type="SUPFAM" id="SSF52172">
    <property type="entry name" value="CheY-like"/>
    <property type="match status" value="1"/>
</dbReference>
<feature type="domain" description="Histidine kinase" evidence="9">
    <location>
        <begin position="389"/>
        <end position="605"/>
    </location>
</feature>
<gene>
    <name evidence="11" type="ORF">GCM10011395_06440</name>
</gene>
<organism evidence="11 12">
    <name type="scientific">Sphingomonas psychrolutea</name>
    <dbReference type="NCBI Taxonomy" id="1259676"/>
    <lineage>
        <taxon>Bacteria</taxon>
        <taxon>Pseudomonadati</taxon>
        <taxon>Pseudomonadota</taxon>
        <taxon>Alphaproteobacteria</taxon>
        <taxon>Sphingomonadales</taxon>
        <taxon>Sphingomonadaceae</taxon>
        <taxon>Sphingomonas</taxon>
    </lineage>
</organism>
<evidence type="ECO:0000313" key="12">
    <source>
        <dbReference type="Proteomes" id="UP000618591"/>
    </source>
</evidence>
<dbReference type="Gene3D" id="3.30.565.10">
    <property type="entry name" value="Histidine kinase-like ATPase, C-terminal domain"/>
    <property type="match status" value="1"/>
</dbReference>
<evidence type="ECO:0000313" key="11">
    <source>
        <dbReference type="EMBL" id="GGA38822.1"/>
    </source>
</evidence>
<protein>
    <recommendedName>
        <fullName evidence="2">histidine kinase</fullName>
        <ecNumber evidence="2">2.7.13.3</ecNumber>
    </recommendedName>
</protein>
<dbReference type="InterPro" id="IPR019734">
    <property type="entry name" value="TPR_rpt"/>
</dbReference>
<feature type="transmembrane region" description="Helical" evidence="8">
    <location>
        <begin position="333"/>
        <end position="353"/>
    </location>
</feature>
<name>A0ABQ1G8L8_9SPHN</name>
<dbReference type="InterPro" id="IPR004358">
    <property type="entry name" value="Sig_transdc_His_kin-like_C"/>
</dbReference>
<proteinExistence type="predicted"/>
<evidence type="ECO:0000256" key="4">
    <source>
        <dbReference type="ARBA" id="ARBA00023012"/>
    </source>
</evidence>
<dbReference type="Gene3D" id="3.40.50.2300">
    <property type="match status" value="1"/>
</dbReference>
<evidence type="ECO:0000256" key="7">
    <source>
        <dbReference type="SAM" id="Coils"/>
    </source>
</evidence>
<dbReference type="PROSITE" id="PS50110">
    <property type="entry name" value="RESPONSE_REGULATORY"/>
    <property type="match status" value="1"/>
</dbReference>
<keyword evidence="4" id="KW-0902">Two-component regulatory system</keyword>
<evidence type="ECO:0000256" key="1">
    <source>
        <dbReference type="ARBA" id="ARBA00000085"/>
    </source>
</evidence>
<evidence type="ECO:0000256" key="5">
    <source>
        <dbReference type="PROSITE-ProRule" id="PRU00169"/>
    </source>
</evidence>
<keyword evidence="8" id="KW-0472">Membrane</keyword>
<evidence type="ECO:0000256" key="3">
    <source>
        <dbReference type="ARBA" id="ARBA00022553"/>
    </source>
</evidence>
<feature type="repeat" description="TPR" evidence="6">
    <location>
        <begin position="92"/>
        <end position="125"/>
    </location>
</feature>
<dbReference type="SMART" id="SM00387">
    <property type="entry name" value="HATPase_c"/>
    <property type="match status" value="1"/>
</dbReference>
<dbReference type="CDD" id="cd00082">
    <property type="entry name" value="HisKA"/>
    <property type="match status" value="1"/>
</dbReference>
<dbReference type="PROSITE" id="PS50109">
    <property type="entry name" value="HIS_KIN"/>
    <property type="match status" value="1"/>
</dbReference>
<keyword evidence="12" id="KW-1185">Reference proteome</keyword>
<dbReference type="SMART" id="SM00388">
    <property type="entry name" value="HisKA"/>
    <property type="match status" value="1"/>
</dbReference>
<dbReference type="InterPro" id="IPR036097">
    <property type="entry name" value="HisK_dim/P_sf"/>
</dbReference>
<evidence type="ECO:0000259" key="10">
    <source>
        <dbReference type="PROSITE" id="PS50110"/>
    </source>
</evidence>
<dbReference type="Pfam" id="PF02518">
    <property type="entry name" value="HATPase_c"/>
    <property type="match status" value="1"/>
</dbReference>
<dbReference type="Gene3D" id="1.10.287.130">
    <property type="match status" value="1"/>
</dbReference>
<dbReference type="Proteomes" id="UP000618591">
    <property type="component" value="Unassembled WGS sequence"/>
</dbReference>
<dbReference type="SMART" id="SM00028">
    <property type="entry name" value="TPR"/>
    <property type="match status" value="4"/>
</dbReference>
<dbReference type="Pfam" id="PF13424">
    <property type="entry name" value="TPR_12"/>
    <property type="match status" value="1"/>
</dbReference>
<dbReference type="PANTHER" id="PTHR45339:SF1">
    <property type="entry name" value="HYBRID SIGNAL TRANSDUCTION HISTIDINE KINASE J"/>
    <property type="match status" value="1"/>
</dbReference>
<accession>A0ABQ1G8L8</accession>
<comment type="catalytic activity">
    <reaction evidence="1">
        <text>ATP + protein L-histidine = ADP + protein N-phospho-L-histidine.</text>
        <dbReference type="EC" id="2.7.13.3"/>
    </reaction>
</comment>
<dbReference type="SUPFAM" id="SSF47384">
    <property type="entry name" value="Homodimeric domain of signal transducing histidine kinase"/>
    <property type="match status" value="1"/>
</dbReference>
<dbReference type="PANTHER" id="PTHR45339">
    <property type="entry name" value="HYBRID SIGNAL TRANSDUCTION HISTIDINE KINASE J"/>
    <property type="match status" value="1"/>
</dbReference>
<dbReference type="InterPro" id="IPR001789">
    <property type="entry name" value="Sig_transdc_resp-reg_receiver"/>
</dbReference>
<sequence>MQGRPRTIAIATAQWLQGEAYVRLNNAARAAPLIDNAIKLVATTGAATKLNGDLLLSRGGLMTARADVAGALAAYQQAHDVFRSIGETRSQAIALVLIGVLYTEADDHENALRYFKQALDVYKADQQLLFSVYTNRGISLQELKRFPEAQIEFRQALDVARSLNSPNLEGQTLRNIARGQLMAGQIDDADRTIALGFRALPRDGAATSRAHFLVLSAWSARLHGRLPEAERLIRRAFSSATTESSTLDLREGHKTAYDIFKQAGNQGQALLHLEALKKFDDKTSTLAASANTALAAARFDFANQELNIEKLKRAQLQRNIEDAKQRARTQQQIFVGLAVIALIIVAMLVFGLITIRRSRNEVRAANVDLGLTNAALGKALAAKTEFLATTSHEIRTPLNGILGMTQVMLADATLSAPLRDRIGVVHGAGITMRALVDDILDVAKMETGNLTIERVPFDLKATLRDVCRMWEEQAKGKGLTFTLDLEGAPAMIEGDPARIRQIAFNLLSNALKFTATGDVTLRAYASDTTLSLAVADTGLGIPADKLDIIFESFRQVDAGTTRKFGGTGLGLAICRNLAQAMDGDVRVASTPDAGTTFTLEIPLLLAAAPQGTAGENAPESDALLIMDRNPISRAMLRAVLQARAGTVLFASNIEDALAQIKAGRVSRVLIDDATIKAAEDVDAALKALAAHDVITALLWPAPDSVERERFAAIGINHVIAKPIAGVALAAILFDVPDCGQPVLNRLVSQAA</sequence>
<dbReference type="EC" id="2.7.13.3" evidence="2"/>
<feature type="domain" description="Response regulatory" evidence="10">
    <location>
        <begin position="622"/>
        <end position="736"/>
    </location>
</feature>
<dbReference type="SUPFAM" id="SSF48452">
    <property type="entry name" value="TPR-like"/>
    <property type="match status" value="1"/>
</dbReference>
<dbReference type="InterPro" id="IPR003661">
    <property type="entry name" value="HisK_dim/P_dom"/>
</dbReference>
<keyword evidence="6" id="KW-0802">TPR repeat</keyword>
<keyword evidence="7" id="KW-0175">Coiled coil</keyword>
<dbReference type="CDD" id="cd16922">
    <property type="entry name" value="HATPase_EvgS-ArcB-TorS-like"/>
    <property type="match status" value="1"/>
</dbReference>
<evidence type="ECO:0000256" key="8">
    <source>
        <dbReference type="SAM" id="Phobius"/>
    </source>
</evidence>
<dbReference type="SUPFAM" id="SSF55874">
    <property type="entry name" value="ATPase domain of HSP90 chaperone/DNA topoisomerase II/histidine kinase"/>
    <property type="match status" value="1"/>
</dbReference>
<dbReference type="InterPro" id="IPR003594">
    <property type="entry name" value="HATPase_dom"/>
</dbReference>
<evidence type="ECO:0000259" key="9">
    <source>
        <dbReference type="PROSITE" id="PS50109"/>
    </source>
</evidence>
<dbReference type="InterPro" id="IPR011006">
    <property type="entry name" value="CheY-like_superfamily"/>
</dbReference>
<dbReference type="PROSITE" id="PS50005">
    <property type="entry name" value="TPR"/>
    <property type="match status" value="1"/>
</dbReference>
<keyword evidence="3 5" id="KW-0597">Phosphoprotein</keyword>
<reference evidence="12" key="1">
    <citation type="journal article" date="2019" name="Int. J. Syst. Evol. Microbiol.">
        <title>The Global Catalogue of Microorganisms (GCM) 10K type strain sequencing project: providing services to taxonomists for standard genome sequencing and annotation.</title>
        <authorList>
            <consortium name="The Broad Institute Genomics Platform"/>
            <consortium name="The Broad Institute Genome Sequencing Center for Infectious Disease"/>
            <person name="Wu L."/>
            <person name="Ma J."/>
        </authorList>
    </citation>
    <scope>NUCLEOTIDE SEQUENCE [LARGE SCALE GENOMIC DNA]</scope>
    <source>
        <strain evidence="12">CGMCC 1.10106</strain>
    </source>
</reference>
<dbReference type="Gene3D" id="1.25.40.10">
    <property type="entry name" value="Tetratricopeptide repeat domain"/>
    <property type="match status" value="1"/>
</dbReference>
<keyword evidence="8" id="KW-1133">Transmembrane helix</keyword>
<dbReference type="Pfam" id="PF00512">
    <property type="entry name" value="HisKA"/>
    <property type="match status" value="1"/>
</dbReference>
<feature type="coiled-coil region" evidence="7">
    <location>
        <begin position="299"/>
        <end position="333"/>
    </location>
</feature>
<dbReference type="InterPro" id="IPR005467">
    <property type="entry name" value="His_kinase_dom"/>
</dbReference>
<dbReference type="InterPro" id="IPR036890">
    <property type="entry name" value="HATPase_C_sf"/>
</dbReference>
<evidence type="ECO:0000256" key="6">
    <source>
        <dbReference type="PROSITE-ProRule" id="PRU00339"/>
    </source>
</evidence>
<dbReference type="PRINTS" id="PR00344">
    <property type="entry name" value="BCTRLSENSOR"/>
</dbReference>
<dbReference type="EMBL" id="BMDW01000003">
    <property type="protein sequence ID" value="GGA38822.1"/>
    <property type="molecule type" value="Genomic_DNA"/>
</dbReference>
<dbReference type="InterPro" id="IPR011990">
    <property type="entry name" value="TPR-like_helical_dom_sf"/>
</dbReference>
<evidence type="ECO:0000256" key="2">
    <source>
        <dbReference type="ARBA" id="ARBA00012438"/>
    </source>
</evidence>
<keyword evidence="8" id="KW-0812">Transmembrane</keyword>